<dbReference type="InterPro" id="IPR001736">
    <property type="entry name" value="PLipase_D/transphosphatidylase"/>
</dbReference>
<dbReference type="CDD" id="cd09163">
    <property type="entry name" value="PLDc_CLS_unchar2_2"/>
    <property type="match status" value="1"/>
</dbReference>
<feature type="domain" description="PLD phosphodiesterase" evidence="14">
    <location>
        <begin position="221"/>
        <end position="248"/>
    </location>
</feature>
<keyword evidence="5 13" id="KW-0812">Transmembrane</keyword>
<dbReference type="PROSITE" id="PS50035">
    <property type="entry name" value="PLD"/>
    <property type="match status" value="2"/>
</dbReference>
<evidence type="ECO:0000256" key="4">
    <source>
        <dbReference type="ARBA" id="ARBA00022679"/>
    </source>
</evidence>
<evidence type="ECO:0000256" key="13">
    <source>
        <dbReference type="SAM" id="Phobius"/>
    </source>
</evidence>
<proteinExistence type="predicted"/>
<keyword evidence="10" id="KW-0594">Phospholipid biosynthesis</keyword>
<keyword evidence="6" id="KW-0677">Repeat</keyword>
<dbReference type="SMART" id="SM00155">
    <property type="entry name" value="PLDc"/>
    <property type="match status" value="2"/>
</dbReference>
<keyword evidence="11" id="KW-1208">Phospholipid metabolism</keyword>
<evidence type="ECO:0000256" key="1">
    <source>
        <dbReference type="ARBA" id="ARBA00004651"/>
    </source>
</evidence>
<comment type="subcellular location">
    <subcellularLocation>
        <location evidence="1">Cell membrane</location>
        <topology evidence="1">Multi-pass membrane protein</topology>
    </subcellularLocation>
</comment>
<evidence type="ECO:0000256" key="2">
    <source>
        <dbReference type="ARBA" id="ARBA00022475"/>
    </source>
</evidence>
<dbReference type="InterPro" id="IPR025202">
    <property type="entry name" value="PLD-like_dom"/>
</dbReference>
<reference evidence="15 16" key="2">
    <citation type="submission" date="2019-01" db="EMBL/GenBank/DDBJ databases">
        <title>Tautonia sociabilis, a novel thermotolerant planctomycete of Isosphaeraceae family, isolated from a 4000 m deep subterranean habitat.</title>
        <authorList>
            <person name="Kovaleva O.L."/>
            <person name="Elcheninov A.G."/>
            <person name="Van Heerden E."/>
            <person name="Toshchakov S.V."/>
            <person name="Novikov A."/>
            <person name="Bonch-Osmolovskaya E.A."/>
            <person name="Kublanov I.V."/>
        </authorList>
    </citation>
    <scope>NUCLEOTIDE SEQUENCE [LARGE SCALE GENOMIC DNA]</scope>
    <source>
        <strain evidence="15 16">GM2012</strain>
    </source>
</reference>
<feature type="transmembrane region" description="Helical" evidence="13">
    <location>
        <begin position="39"/>
        <end position="61"/>
    </location>
</feature>
<dbReference type="EMBL" id="RYZH01000007">
    <property type="protein sequence ID" value="RUL88776.1"/>
    <property type="molecule type" value="Genomic_DNA"/>
</dbReference>
<keyword evidence="16" id="KW-1185">Reference proteome</keyword>
<dbReference type="GO" id="GO:0032049">
    <property type="term" value="P:cardiolipin biosynthetic process"/>
    <property type="evidence" value="ECO:0007669"/>
    <property type="project" value="UniProtKB-UniRule"/>
</dbReference>
<dbReference type="InterPro" id="IPR022924">
    <property type="entry name" value="Cardiolipin_synthase"/>
</dbReference>
<dbReference type="EC" id="2.7.8.-" evidence="12"/>
<dbReference type="Gene3D" id="3.30.870.10">
    <property type="entry name" value="Endonuclease Chain A"/>
    <property type="match status" value="2"/>
</dbReference>
<evidence type="ECO:0000256" key="12">
    <source>
        <dbReference type="NCBIfam" id="TIGR04265"/>
    </source>
</evidence>
<dbReference type="NCBIfam" id="TIGR04265">
    <property type="entry name" value="bac_cardiolipin"/>
    <property type="match status" value="1"/>
</dbReference>
<keyword evidence="7 13" id="KW-1133">Transmembrane helix</keyword>
<dbReference type="Proteomes" id="UP000280296">
    <property type="component" value="Unassembled WGS sequence"/>
</dbReference>
<evidence type="ECO:0000256" key="7">
    <source>
        <dbReference type="ARBA" id="ARBA00022989"/>
    </source>
</evidence>
<dbReference type="RefSeq" id="WP_126724264.1">
    <property type="nucleotide sequence ID" value="NZ_RYZH01000007.1"/>
</dbReference>
<evidence type="ECO:0000256" key="11">
    <source>
        <dbReference type="ARBA" id="ARBA00023264"/>
    </source>
</evidence>
<reference evidence="15 16" key="1">
    <citation type="submission" date="2018-12" db="EMBL/GenBank/DDBJ databases">
        <authorList>
            <person name="Toschakov S.V."/>
        </authorList>
    </citation>
    <scope>NUCLEOTIDE SEQUENCE [LARGE SCALE GENOMIC DNA]</scope>
    <source>
        <strain evidence="15 16">GM2012</strain>
    </source>
</reference>
<dbReference type="InterPro" id="IPR027379">
    <property type="entry name" value="CLS_N"/>
</dbReference>
<evidence type="ECO:0000256" key="10">
    <source>
        <dbReference type="ARBA" id="ARBA00023209"/>
    </source>
</evidence>
<dbReference type="SUPFAM" id="SSF56024">
    <property type="entry name" value="Phospholipase D/nuclease"/>
    <property type="match status" value="2"/>
</dbReference>
<dbReference type="Pfam" id="PF13091">
    <property type="entry name" value="PLDc_2"/>
    <property type="match status" value="2"/>
</dbReference>
<dbReference type="GO" id="GO:0008808">
    <property type="term" value="F:cardiolipin synthase activity"/>
    <property type="evidence" value="ECO:0007669"/>
    <property type="project" value="UniProtKB-UniRule"/>
</dbReference>
<dbReference type="PANTHER" id="PTHR21248:SF22">
    <property type="entry name" value="PHOSPHOLIPASE D"/>
    <property type="match status" value="1"/>
</dbReference>
<dbReference type="Pfam" id="PF13396">
    <property type="entry name" value="PLDc_N"/>
    <property type="match status" value="1"/>
</dbReference>
<feature type="domain" description="PLD phosphodiesterase" evidence="14">
    <location>
        <begin position="407"/>
        <end position="429"/>
    </location>
</feature>
<protein>
    <recommendedName>
        <fullName evidence="12">Cardiolipin synthase</fullName>
        <ecNumber evidence="12">2.7.8.-</ecNumber>
    </recommendedName>
</protein>
<organism evidence="15 16">
    <name type="scientific">Tautonia sociabilis</name>
    <dbReference type="NCBI Taxonomy" id="2080755"/>
    <lineage>
        <taxon>Bacteria</taxon>
        <taxon>Pseudomonadati</taxon>
        <taxon>Planctomycetota</taxon>
        <taxon>Planctomycetia</taxon>
        <taxon>Isosphaerales</taxon>
        <taxon>Isosphaeraceae</taxon>
        <taxon>Tautonia</taxon>
    </lineage>
</organism>
<evidence type="ECO:0000313" key="16">
    <source>
        <dbReference type="Proteomes" id="UP000280296"/>
    </source>
</evidence>
<dbReference type="OrthoDB" id="9762009at2"/>
<name>A0A432MNT9_9BACT</name>
<evidence type="ECO:0000256" key="9">
    <source>
        <dbReference type="ARBA" id="ARBA00023136"/>
    </source>
</evidence>
<sequence>MNLVPIFFSAEHLLITATSLAVSLLASLHVLLHKRDTRAAIGWIGLIWLSPFVGTLVYVLLGINRIERKARALRRDRPAVNRMDAGEEDLSLLLETLGPERHHLSTLARLGERATGRRLMGGNRVEPLDGGDAAYRAMAQAIDEAKHSVTLLTYIFRFDAAGSPLADALARARHRGVSIRILIDSVGSVHEGKPIVEHLRGLGLPVALFIPTLRPDWIRYANLRNHRKVLVVDGRLGFTGGMNILDDFLDPGRDARGCGKNCRDLHFRIRGPIVKALQQAFADDWAFTTGELLDGPPWYADDLPIEGKTIARIVVDGPDLEADPLAAVLFGALVVARQRVTILTPYFIPDPPLSAALVSAALRGVEVDILLPRKNNHRLVQWAGFPLLEPLLEAGCRVWLTPPPFDHSKLMLVDDAFSFIGSANWDPRSLVLNFELNVECYDPTLACSLSRIAGARKAMAEPLTLDEVRGRSIVLKIRDNLARLFSPYL</sequence>
<evidence type="ECO:0000256" key="6">
    <source>
        <dbReference type="ARBA" id="ARBA00022737"/>
    </source>
</evidence>
<keyword evidence="4" id="KW-0808">Transferase</keyword>
<accession>A0A432MNT9</accession>
<keyword evidence="9 13" id="KW-0472">Membrane</keyword>
<evidence type="ECO:0000256" key="8">
    <source>
        <dbReference type="ARBA" id="ARBA00023098"/>
    </source>
</evidence>
<dbReference type="PANTHER" id="PTHR21248">
    <property type="entry name" value="CARDIOLIPIN SYNTHASE"/>
    <property type="match status" value="1"/>
</dbReference>
<evidence type="ECO:0000256" key="5">
    <source>
        <dbReference type="ARBA" id="ARBA00022692"/>
    </source>
</evidence>
<evidence type="ECO:0000313" key="15">
    <source>
        <dbReference type="EMBL" id="RUL88776.1"/>
    </source>
</evidence>
<keyword evidence="8" id="KW-0443">Lipid metabolism</keyword>
<comment type="caution">
    <text evidence="15">The sequence shown here is derived from an EMBL/GenBank/DDBJ whole genome shotgun (WGS) entry which is preliminary data.</text>
</comment>
<evidence type="ECO:0000259" key="14">
    <source>
        <dbReference type="PROSITE" id="PS50035"/>
    </source>
</evidence>
<keyword evidence="3" id="KW-0444">Lipid biosynthesis</keyword>
<gene>
    <name evidence="15" type="primary">cls</name>
    <name evidence="15" type="ORF">TsocGM_05310</name>
</gene>
<dbReference type="GO" id="GO:0005886">
    <property type="term" value="C:plasma membrane"/>
    <property type="evidence" value="ECO:0007669"/>
    <property type="project" value="UniProtKB-SubCell"/>
</dbReference>
<dbReference type="AlphaFoldDB" id="A0A432MNT9"/>
<feature type="transmembrane region" description="Helical" evidence="13">
    <location>
        <begin position="12"/>
        <end position="32"/>
    </location>
</feature>
<keyword evidence="2" id="KW-1003">Cell membrane</keyword>
<evidence type="ECO:0000256" key="3">
    <source>
        <dbReference type="ARBA" id="ARBA00022516"/>
    </source>
</evidence>